<dbReference type="RefSeq" id="WP_245427995.1">
    <property type="nucleotide sequence ID" value="NZ_QNRK01000024.1"/>
</dbReference>
<reference evidence="1 2" key="1">
    <citation type="submission" date="2018-06" db="EMBL/GenBank/DDBJ databases">
        <title>Genomic Encyclopedia of Type Strains, Phase IV (KMG-IV): sequencing the most valuable type-strain genomes for metagenomic binning, comparative biology and taxonomic classification.</title>
        <authorList>
            <person name="Goeker M."/>
        </authorList>
    </citation>
    <scope>NUCLEOTIDE SEQUENCE [LARGE SCALE GENOMIC DNA]</scope>
    <source>
        <strain evidence="1 2">DSM 24875</strain>
    </source>
</reference>
<protein>
    <submittedName>
        <fullName evidence="1">Uncharacterized protein</fullName>
    </submittedName>
</protein>
<sequence length="59" mass="6394">MTFTAARVTAAAEGAPRRRFTVAEVEAMVAAGVLDEDERIELIGGSWFRCRPRGAAMKP</sequence>
<dbReference type="EMBL" id="QNRK01000024">
    <property type="protein sequence ID" value="RBP08708.1"/>
    <property type="molecule type" value="Genomic_DNA"/>
</dbReference>
<accession>A0A366F233</accession>
<organism evidence="1 2">
    <name type="scientific">Roseiarcus fermentans</name>
    <dbReference type="NCBI Taxonomy" id="1473586"/>
    <lineage>
        <taxon>Bacteria</taxon>
        <taxon>Pseudomonadati</taxon>
        <taxon>Pseudomonadota</taxon>
        <taxon>Alphaproteobacteria</taxon>
        <taxon>Hyphomicrobiales</taxon>
        <taxon>Roseiarcaceae</taxon>
        <taxon>Roseiarcus</taxon>
    </lineage>
</organism>
<evidence type="ECO:0000313" key="2">
    <source>
        <dbReference type="Proteomes" id="UP000253529"/>
    </source>
</evidence>
<dbReference type="AlphaFoldDB" id="A0A366F233"/>
<comment type="caution">
    <text evidence="1">The sequence shown here is derived from an EMBL/GenBank/DDBJ whole genome shotgun (WGS) entry which is preliminary data.</text>
</comment>
<dbReference type="Proteomes" id="UP000253529">
    <property type="component" value="Unassembled WGS sequence"/>
</dbReference>
<gene>
    <name evidence="1" type="ORF">DFR50_12495</name>
</gene>
<evidence type="ECO:0000313" key="1">
    <source>
        <dbReference type="EMBL" id="RBP08708.1"/>
    </source>
</evidence>
<proteinExistence type="predicted"/>
<keyword evidence="2" id="KW-1185">Reference proteome</keyword>
<name>A0A366F233_9HYPH</name>